<sequence length="457" mass="51269">MEVNGFNLYFRHPDLLETLITRAKYPSEGLDWILRSQRFELVRKADNGSIKDLRALGTKLENEYDAPLCLLPEIIDTLFRHVRRPPPASSDAASDKDRMELARASLHGIGLAVMWNMSCGCLETDDSRPLTASRLQSMIDIQGIISWAVYRAPASLYNIVIATPGLIFLLGEIWTRQSDRPRNDTRYREGHLLNIAFFKAVRIGPDLEDFDLLVEAVCSGPAKLRHVMLKPLQLAAYGGQLWSFSYPSVLGVYSALSRRCPRLCNVLPLVDIMLAICHALTILSFIPPPRSPPLTPESIYKEPDVDMCVHGTCDLIFALSQTRDDFMWINTAIRNDFIPSILRSGLNTSNDDTVDSINTVFEFIRIHLCYRTILRSLAKVMTSASVATLASQIPPHSKLALVWERFSSTVRVELEAKTVFDKRGLKYAHKCSSPQVRSFVVNSPPAIGIYQSQCSAV</sequence>
<dbReference type="AlphaFoldDB" id="A0A369K944"/>
<protein>
    <submittedName>
        <fullName evidence="1">Uncharacterized protein</fullName>
    </submittedName>
</protein>
<accession>A0A369K944</accession>
<evidence type="ECO:0000313" key="1">
    <source>
        <dbReference type="EMBL" id="RDB30092.1"/>
    </source>
</evidence>
<dbReference type="InParanoid" id="A0A369K944"/>
<name>A0A369K944_HYPMA</name>
<dbReference type="OrthoDB" id="3071718at2759"/>
<keyword evidence="2" id="KW-1185">Reference proteome</keyword>
<comment type="caution">
    <text evidence="1">The sequence shown here is derived from an EMBL/GenBank/DDBJ whole genome shotgun (WGS) entry which is preliminary data.</text>
</comment>
<gene>
    <name evidence="1" type="ORF">Hypma_014002</name>
</gene>
<reference evidence="1" key="1">
    <citation type="submission" date="2018-04" db="EMBL/GenBank/DDBJ databases">
        <title>Whole genome sequencing of Hypsizygus marmoreus.</title>
        <authorList>
            <person name="Choi I.-G."/>
            <person name="Min B."/>
            <person name="Kim J.-G."/>
            <person name="Kim S."/>
            <person name="Oh Y.-L."/>
            <person name="Kong W.-S."/>
            <person name="Park H."/>
            <person name="Jeong J."/>
            <person name="Song E.-S."/>
        </authorList>
    </citation>
    <scope>NUCLEOTIDE SEQUENCE [LARGE SCALE GENOMIC DNA]</scope>
    <source>
        <strain evidence="1">51987-8</strain>
    </source>
</reference>
<dbReference type="Proteomes" id="UP000076154">
    <property type="component" value="Unassembled WGS sequence"/>
</dbReference>
<organism evidence="1 2">
    <name type="scientific">Hypsizygus marmoreus</name>
    <name type="common">White beech mushroom</name>
    <name type="synonym">Agaricus marmoreus</name>
    <dbReference type="NCBI Taxonomy" id="39966"/>
    <lineage>
        <taxon>Eukaryota</taxon>
        <taxon>Fungi</taxon>
        <taxon>Dikarya</taxon>
        <taxon>Basidiomycota</taxon>
        <taxon>Agaricomycotina</taxon>
        <taxon>Agaricomycetes</taxon>
        <taxon>Agaricomycetidae</taxon>
        <taxon>Agaricales</taxon>
        <taxon>Tricholomatineae</taxon>
        <taxon>Lyophyllaceae</taxon>
        <taxon>Hypsizygus</taxon>
    </lineage>
</organism>
<dbReference type="EMBL" id="LUEZ02000009">
    <property type="protein sequence ID" value="RDB30092.1"/>
    <property type="molecule type" value="Genomic_DNA"/>
</dbReference>
<proteinExistence type="predicted"/>
<evidence type="ECO:0000313" key="2">
    <source>
        <dbReference type="Proteomes" id="UP000076154"/>
    </source>
</evidence>